<dbReference type="AlphaFoldDB" id="A0A5C8EQ91"/>
<sequence>MSYEEINNQLRSVNEKTELIVSSSNNSDGIIGAIGSIFINLKEIDKEMLLIDRQFQYVMKKADIDFKKFKYSFELTSAMLLNISNHLNVFTQQILNIPTNTLNEFEIHHRTELLHMVNNLSMRISEMLISLLK</sequence>
<gene>
    <name evidence="1" type="ORF">EPJ72_08510</name>
</gene>
<evidence type="ECO:0000313" key="2">
    <source>
        <dbReference type="Proteomes" id="UP000323176"/>
    </source>
</evidence>
<comment type="caution">
    <text evidence="1">The sequence shown here is derived from an EMBL/GenBank/DDBJ whole genome shotgun (WGS) entry which is preliminary data.</text>
</comment>
<accession>A0A5C8EQ91</accession>
<protein>
    <submittedName>
        <fullName evidence="1">Uncharacterized protein</fullName>
    </submittedName>
</protein>
<organism evidence="1 2">
    <name type="scientific">Brachyspira pilosicoli</name>
    <name type="common">Serpulina pilosicoli</name>
    <dbReference type="NCBI Taxonomy" id="52584"/>
    <lineage>
        <taxon>Bacteria</taxon>
        <taxon>Pseudomonadati</taxon>
        <taxon>Spirochaetota</taxon>
        <taxon>Spirochaetia</taxon>
        <taxon>Brachyspirales</taxon>
        <taxon>Brachyspiraceae</taxon>
        <taxon>Brachyspira</taxon>
    </lineage>
</organism>
<reference evidence="1 2" key="1">
    <citation type="journal article" date="1992" name="Lakartidningen">
        <title>[Penicillin V and not amoxicillin is the first choice preparation in acute otitis].</title>
        <authorList>
            <person name="Kamme C."/>
            <person name="Lundgren K."/>
            <person name="Prellner K."/>
        </authorList>
    </citation>
    <scope>NUCLEOTIDE SEQUENCE [LARGE SCALE GENOMIC DNA]</scope>
    <source>
        <strain evidence="1 2">PC5538III-hc</strain>
    </source>
</reference>
<name>A0A5C8EQ91_BRAPL</name>
<dbReference type="OrthoDB" id="309056at2"/>
<dbReference type="Proteomes" id="UP000323176">
    <property type="component" value="Unassembled WGS sequence"/>
</dbReference>
<dbReference type="EMBL" id="SAXY01000051">
    <property type="protein sequence ID" value="TXJ40147.1"/>
    <property type="molecule type" value="Genomic_DNA"/>
</dbReference>
<proteinExistence type="predicted"/>
<evidence type="ECO:0000313" key="1">
    <source>
        <dbReference type="EMBL" id="TXJ40147.1"/>
    </source>
</evidence>